<reference evidence="1" key="2">
    <citation type="journal article" date="2015" name="Fish Shellfish Immunol.">
        <title>Early steps in the European eel (Anguilla anguilla)-Vibrio vulnificus interaction in the gills: Role of the RtxA13 toxin.</title>
        <authorList>
            <person name="Callol A."/>
            <person name="Pajuelo D."/>
            <person name="Ebbesson L."/>
            <person name="Teles M."/>
            <person name="MacKenzie S."/>
            <person name="Amaro C."/>
        </authorList>
    </citation>
    <scope>NUCLEOTIDE SEQUENCE</scope>
</reference>
<accession>A0A0E9PWE1</accession>
<organism evidence="1">
    <name type="scientific">Anguilla anguilla</name>
    <name type="common">European freshwater eel</name>
    <name type="synonym">Muraena anguilla</name>
    <dbReference type="NCBI Taxonomy" id="7936"/>
    <lineage>
        <taxon>Eukaryota</taxon>
        <taxon>Metazoa</taxon>
        <taxon>Chordata</taxon>
        <taxon>Craniata</taxon>
        <taxon>Vertebrata</taxon>
        <taxon>Euteleostomi</taxon>
        <taxon>Actinopterygii</taxon>
        <taxon>Neopterygii</taxon>
        <taxon>Teleostei</taxon>
        <taxon>Anguilliformes</taxon>
        <taxon>Anguillidae</taxon>
        <taxon>Anguilla</taxon>
    </lineage>
</organism>
<dbReference type="AlphaFoldDB" id="A0A0E9PWE1"/>
<sequence length="36" mass="4352">MVLMGYKTICFQTSQRTAKLQPSKRIFKYYYNILCN</sequence>
<protein>
    <submittedName>
        <fullName evidence="1">Uncharacterized protein</fullName>
    </submittedName>
</protein>
<proteinExistence type="predicted"/>
<dbReference type="EMBL" id="GBXM01100379">
    <property type="protein sequence ID" value="JAH08198.1"/>
    <property type="molecule type" value="Transcribed_RNA"/>
</dbReference>
<name>A0A0E9PWE1_ANGAN</name>
<reference evidence="1" key="1">
    <citation type="submission" date="2014-11" db="EMBL/GenBank/DDBJ databases">
        <authorList>
            <person name="Amaro Gonzalez C."/>
        </authorList>
    </citation>
    <scope>NUCLEOTIDE SEQUENCE</scope>
</reference>
<evidence type="ECO:0000313" key="1">
    <source>
        <dbReference type="EMBL" id="JAH08198.1"/>
    </source>
</evidence>